<gene>
    <name evidence="2" type="ORF">NHX12_012111</name>
</gene>
<feature type="compositionally biased region" description="Basic residues" evidence="1">
    <location>
        <begin position="90"/>
        <end position="104"/>
    </location>
</feature>
<evidence type="ECO:0000313" key="3">
    <source>
        <dbReference type="Proteomes" id="UP001148018"/>
    </source>
</evidence>
<evidence type="ECO:0000313" key="2">
    <source>
        <dbReference type="EMBL" id="KAJ3588519.1"/>
    </source>
</evidence>
<sequence>MPASDGGPGSRRTQGTITTTKKKTHAMGNSSRPVAGPTDAPAQGDGAGLAGDIRGASSGSSSTDPAVVVQSNTPTVTTVQNGCPPSVVPWRKKQRSKRGPKARSRCPPEPPTEDWEKEVKEVELIDWEKRTFGLQPYGPEDLISFSQRGSSLPQTAIAILPITAYNPAWRHPSPVKCTSSYHAPLEEGQFEDVDE</sequence>
<proteinExistence type="predicted"/>
<feature type="compositionally biased region" description="Polar residues" evidence="1">
    <location>
        <begin position="57"/>
        <end position="83"/>
    </location>
</feature>
<accession>A0A9Q0I7D6</accession>
<dbReference type="Proteomes" id="UP001148018">
    <property type="component" value="Unassembled WGS sequence"/>
</dbReference>
<keyword evidence="3" id="KW-1185">Reference proteome</keyword>
<reference evidence="2" key="1">
    <citation type="submission" date="2022-07" db="EMBL/GenBank/DDBJ databases">
        <title>Chromosome-level genome of Muraenolepis orangiensis.</title>
        <authorList>
            <person name="Kim J."/>
        </authorList>
    </citation>
    <scope>NUCLEOTIDE SEQUENCE</scope>
    <source>
        <strain evidence="2">KU_S4_2022</strain>
        <tissue evidence="2">Muscle</tissue>
    </source>
</reference>
<feature type="region of interest" description="Disordered" evidence="1">
    <location>
        <begin position="1"/>
        <end position="115"/>
    </location>
</feature>
<dbReference type="EMBL" id="JANIIK010000116">
    <property type="protein sequence ID" value="KAJ3588519.1"/>
    <property type="molecule type" value="Genomic_DNA"/>
</dbReference>
<organism evidence="2 3">
    <name type="scientific">Muraenolepis orangiensis</name>
    <name type="common">Patagonian moray cod</name>
    <dbReference type="NCBI Taxonomy" id="630683"/>
    <lineage>
        <taxon>Eukaryota</taxon>
        <taxon>Metazoa</taxon>
        <taxon>Chordata</taxon>
        <taxon>Craniata</taxon>
        <taxon>Vertebrata</taxon>
        <taxon>Euteleostomi</taxon>
        <taxon>Actinopterygii</taxon>
        <taxon>Neopterygii</taxon>
        <taxon>Teleostei</taxon>
        <taxon>Neoteleostei</taxon>
        <taxon>Acanthomorphata</taxon>
        <taxon>Zeiogadaria</taxon>
        <taxon>Gadariae</taxon>
        <taxon>Gadiformes</taxon>
        <taxon>Muraenolepidoidei</taxon>
        <taxon>Muraenolepididae</taxon>
        <taxon>Muraenolepis</taxon>
    </lineage>
</organism>
<name>A0A9Q0I7D6_9TELE</name>
<protein>
    <submittedName>
        <fullName evidence="2">Uncharacterized protein</fullName>
    </submittedName>
</protein>
<evidence type="ECO:0000256" key="1">
    <source>
        <dbReference type="SAM" id="MobiDB-lite"/>
    </source>
</evidence>
<comment type="caution">
    <text evidence="2">The sequence shown here is derived from an EMBL/GenBank/DDBJ whole genome shotgun (WGS) entry which is preliminary data.</text>
</comment>
<dbReference type="AlphaFoldDB" id="A0A9Q0I7D6"/>
<dbReference type="OrthoDB" id="8447377at2759"/>